<sequence length="351" mass="38214">MIKNSSLFRLALPGVLIALGISFISYFLSGLHKFLDSFALAIILGVLVGSCFPRKNSLWIGTALCKDILLPLGLLMYGTEVNFEKLSLCCVIGSNILFLCIVDVAICFLAVYFINKIFRINNKTNLLTACGSAICGIAAVAVGSPMVDAEEEDVTRAVIAVLVVGALSFFCTTVFFSKFFTADIDIYGEKFAVFCGMTLNQEGLVETAGKFMEKGLDTLALNVKHIRSIFIVPLGFVILLLSQLGKKNINSEVRLSVIKYGFTIGFLFFGAALLFTFTPLGNYSDAIRPMYKLIFGAALAAVGLTCDIRKVFKKETLLNTLSAFIGWAIIVAVFIGLVFFSPGYITINQIF</sequence>
<proteinExistence type="inferred from homology"/>
<evidence type="ECO:0000313" key="8">
    <source>
        <dbReference type="EMBL" id="PIQ88762.1"/>
    </source>
</evidence>
<feature type="transmembrane region" description="Helical" evidence="7">
    <location>
        <begin position="59"/>
        <end position="79"/>
    </location>
</feature>
<organism evidence="8 9">
    <name type="scientific">Candidatus Ghiorseimicrobium undicola</name>
    <dbReference type="NCBI Taxonomy" id="1974746"/>
    <lineage>
        <taxon>Bacteria</taxon>
        <taxon>Pseudomonadati</taxon>
        <taxon>Candidatus Omnitrophota</taxon>
        <taxon>Candidatus Ghiorseimicrobium</taxon>
    </lineage>
</organism>
<evidence type="ECO:0008006" key="10">
    <source>
        <dbReference type="Google" id="ProtNLM"/>
    </source>
</evidence>
<keyword evidence="4 7" id="KW-0812">Transmembrane</keyword>
<name>A0A2H0LWJ6_9BACT</name>
<evidence type="ECO:0000256" key="2">
    <source>
        <dbReference type="ARBA" id="ARBA00007977"/>
    </source>
</evidence>
<feature type="transmembrane region" description="Helical" evidence="7">
    <location>
        <begin position="228"/>
        <end position="245"/>
    </location>
</feature>
<evidence type="ECO:0000256" key="4">
    <source>
        <dbReference type="ARBA" id="ARBA00022692"/>
    </source>
</evidence>
<dbReference type="EMBL" id="PCWA01000089">
    <property type="protein sequence ID" value="PIQ88762.1"/>
    <property type="molecule type" value="Genomic_DNA"/>
</dbReference>
<dbReference type="PANTHER" id="PTHR30106">
    <property type="entry name" value="INNER MEMBRANE PROTEIN YEIH-RELATED"/>
    <property type="match status" value="1"/>
</dbReference>
<feature type="transmembrane region" description="Helical" evidence="7">
    <location>
        <begin position="293"/>
        <end position="312"/>
    </location>
</feature>
<evidence type="ECO:0000256" key="5">
    <source>
        <dbReference type="ARBA" id="ARBA00022989"/>
    </source>
</evidence>
<dbReference type="AlphaFoldDB" id="A0A2H0LWJ6"/>
<reference evidence="8 9" key="1">
    <citation type="submission" date="2017-09" db="EMBL/GenBank/DDBJ databases">
        <title>Depth-based differentiation of microbial function through sediment-hosted aquifers and enrichment of novel symbionts in the deep terrestrial subsurface.</title>
        <authorList>
            <person name="Probst A.J."/>
            <person name="Ladd B."/>
            <person name="Jarett J.K."/>
            <person name="Geller-Mcgrath D.E."/>
            <person name="Sieber C.M."/>
            <person name="Emerson J.B."/>
            <person name="Anantharaman K."/>
            <person name="Thomas B.C."/>
            <person name="Malmstrom R."/>
            <person name="Stieglmeier M."/>
            <person name="Klingl A."/>
            <person name="Woyke T."/>
            <person name="Ryan C.M."/>
            <person name="Banfield J.F."/>
        </authorList>
    </citation>
    <scope>NUCLEOTIDE SEQUENCE [LARGE SCALE GENOMIC DNA]</scope>
    <source>
        <strain evidence="8">CG11_big_fil_rev_8_21_14_0_20_42_13</strain>
    </source>
</reference>
<keyword evidence="5 7" id="KW-1133">Transmembrane helix</keyword>
<comment type="similarity">
    <text evidence="2">Belongs to the UPF0324 family.</text>
</comment>
<evidence type="ECO:0000256" key="7">
    <source>
        <dbReference type="SAM" id="Phobius"/>
    </source>
</evidence>
<feature type="transmembrane region" description="Helical" evidence="7">
    <location>
        <begin position="7"/>
        <end position="28"/>
    </location>
</feature>
<feature type="transmembrane region" description="Helical" evidence="7">
    <location>
        <begin position="91"/>
        <end position="114"/>
    </location>
</feature>
<comment type="subcellular location">
    <subcellularLocation>
        <location evidence="1">Cell membrane</location>
        <topology evidence="1">Multi-pass membrane protein</topology>
    </subcellularLocation>
</comment>
<evidence type="ECO:0000256" key="6">
    <source>
        <dbReference type="ARBA" id="ARBA00023136"/>
    </source>
</evidence>
<evidence type="ECO:0000256" key="3">
    <source>
        <dbReference type="ARBA" id="ARBA00022475"/>
    </source>
</evidence>
<feature type="transmembrane region" description="Helical" evidence="7">
    <location>
        <begin position="34"/>
        <end position="52"/>
    </location>
</feature>
<keyword evidence="6 7" id="KW-0472">Membrane</keyword>
<comment type="caution">
    <text evidence="8">The sequence shown here is derived from an EMBL/GenBank/DDBJ whole genome shotgun (WGS) entry which is preliminary data.</text>
</comment>
<keyword evidence="3" id="KW-1003">Cell membrane</keyword>
<feature type="transmembrane region" description="Helical" evidence="7">
    <location>
        <begin position="159"/>
        <end position="180"/>
    </location>
</feature>
<dbReference type="InterPro" id="IPR018383">
    <property type="entry name" value="UPF0324_pro"/>
</dbReference>
<feature type="transmembrane region" description="Helical" evidence="7">
    <location>
        <begin position="126"/>
        <end position="147"/>
    </location>
</feature>
<evidence type="ECO:0000256" key="1">
    <source>
        <dbReference type="ARBA" id="ARBA00004651"/>
    </source>
</evidence>
<gene>
    <name evidence="8" type="ORF">COV72_06780</name>
</gene>
<evidence type="ECO:0000313" key="9">
    <source>
        <dbReference type="Proteomes" id="UP000229641"/>
    </source>
</evidence>
<accession>A0A2H0LWJ6</accession>
<feature type="transmembrane region" description="Helical" evidence="7">
    <location>
        <begin position="257"/>
        <end position="281"/>
    </location>
</feature>
<dbReference type="Pfam" id="PF03601">
    <property type="entry name" value="Cons_hypoth698"/>
    <property type="match status" value="1"/>
</dbReference>
<protein>
    <recommendedName>
        <fullName evidence="10">Sulfate exporter family transporter</fullName>
    </recommendedName>
</protein>
<dbReference type="Proteomes" id="UP000229641">
    <property type="component" value="Unassembled WGS sequence"/>
</dbReference>
<dbReference type="PANTHER" id="PTHR30106:SF2">
    <property type="entry name" value="UPF0324 INNER MEMBRANE PROTEIN YEIH"/>
    <property type="match status" value="1"/>
</dbReference>
<feature type="transmembrane region" description="Helical" evidence="7">
    <location>
        <begin position="324"/>
        <end position="347"/>
    </location>
</feature>
<dbReference type="GO" id="GO:0005886">
    <property type="term" value="C:plasma membrane"/>
    <property type="evidence" value="ECO:0007669"/>
    <property type="project" value="UniProtKB-SubCell"/>
</dbReference>